<organism evidence="2 3">
    <name type="scientific">Glonium stellatum</name>
    <dbReference type="NCBI Taxonomy" id="574774"/>
    <lineage>
        <taxon>Eukaryota</taxon>
        <taxon>Fungi</taxon>
        <taxon>Dikarya</taxon>
        <taxon>Ascomycota</taxon>
        <taxon>Pezizomycotina</taxon>
        <taxon>Dothideomycetes</taxon>
        <taxon>Pleosporomycetidae</taxon>
        <taxon>Gloniales</taxon>
        <taxon>Gloniaceae</taxon>
        <taxon>Glonium</taxon>
    </lineage>
</organism>
<name>A0A8E2JUL7_9PEZI</name>
<feature type="transmembrane region" description="Helical" evidence="1">
    <location>
        <begin position="86"/>
        <end position="102"/>
    </location>
</feature>
<dbReference type="Proteomes" id="UP000250140">
    <property type="component" value="Unassembled WGS sequence"/>
</dbReference>
<evidence type="ECO:0000313" key="3">
    <source>
        <dbReference type="Proteomes" id="UP000250140"/>
    </source>
</evidence>
<feature type="transmembrane region" description="Helical" evidence="1">
    <location>
        <begin position="149"/>
        <end position="168"/>
    </location>
</feature>
<dbReference type="OrthoDB" id="3800458at2759"/>
<feature type="transmembrane region" description="Helical" evidence="1">
    <location>
        <begin position="206"/>
        <end position="225"/>
    </location>
</feature>
<keyword evidence="3" id="KW-1185">Reference proteome</keyword>
<sequence>MDIYTEKCNVSRFSTKQDSQCGLSPVDIPSVPRKEYNEYQKLEWDILRLKCGFLTLPFFDLKRGGPRYGIIANIFPKFRSPTIQKIFVACLTLSFLPVVSALDNEVAPSPSWGSTSTAVAWISFLSLVRILVGCSIALMIMIGGHLGGVMKTLVGPLMGFTSVLWMTMRNDSTIRSEFSWIVFGAWSALTLTYLCIHSFRVKYEKLYLLVTLAFAGLCICVLAFVQTSPTEGGLVTTVPLCGSFSLREAALSFHDSHSAAYLAIGAGKFARLGRDMLVRLRFLRPAYRNGLQALEIYANRLSRAYFVDCWATAEGASFGAEPPYSHQCGSLAVNPG</sequence>
<gene>
    <name evidence="2" type="ORF">AOQ84DRAFT_403634</name>
</gene>
<protein>
    <submittedName>
        <fullName evidence="2">Uncharacterized protein</fullName>
    </submittedName>
</protein>
<keyword evidence="1" id="KW-0472">Membrane</keyword>
<feature type="transmembrane region" description="Helical" evidence="1">
    <location>
        <begin position="180"/>
        <end position="199"/>
    </location>
</feature>
<reference evidence="2 3" key="1">
    <citation type="journal article" date="2016" name="Nat. Commun.">
        <title>Ectomycorrhizal ecology is imprinted in the genome of the dominant symbiotic fungus Cenococcum geophilum.</title>
        <authorList>
            <consortium name="DOE Joint Genome Institute"/>
            <person name="Peter M."/>
            <person name="Kohler A."/>
            <person name="Ohm R.A."/>
            <person name="Kuo A."/>
            <person name="Krutzmann J."/>
            <person name="Morin E."/>
            <person name="Arend M."/>
            <person name="Barry K.W."/>
            <person name="Binder M."/>
            <person name="Choi C."/>
            <person name="Clum A."/>
            <person name="Copeland A."/>
            <person name="Grisel N."/>
            <person name="Haridas S."/>
            <person name="Kipfer T."/>
            <person name="LaButti K."/>
            <person name="Lindquist E."/>
            <person name="Lipzen A."/>
            <person name="Maire R."/>
            <person name="Meier B."/>
            <person name="Mihaltcheva S."/>
            <person name="Molinier V."/>
            <person name="Murat C."/>
            <person name="Poggeler S."/>
            <person name="Quandt C.A."/>
            <person name="Sperisen C."/>
            <person name="Tritt A."/>
            <person name="Tisserant E."/>
            <person name="Crous P.W."/>
            <person name="Henrissat B."/>
            <person name="Nehls U."/>
            <person name="Egli S."/>
            <person name="Spatafora J.W."/>
            <person name="Grigoriev I.V."/>
            <person name="Martin F.M."/>
        </authorList>
    </citation>
    <scope>NUCLEOTIDE SEQUENCE [LARGE SCALE GENOMIC DNA]</scope>
    <source>
        <strain evidence="2 3">CBS 207.34</strain>
    </source>
</reference>
<evidence type="ECO:0000313" key="2">
    <source>
        <dbReference type="EMBL" id="OCL09782.1"/>
    </source>
</evidence>
<dbReference type="AlphaFoldDB" id="A0A8E2JUL7"/>
<feature type="transmembrane region" description="Helical" evidence="1">
    <location>
        <begin position="122"/>
        <end position="142"/>
    </location>
</feature>
<keyword evidence="1" id="KW-0812">Transmembrane</keyword>
<keyword evidence="1" id="KW-1133">Transmembrane helix</keyword>
<dbReference type="EMBL" id="KV749362">
    <property type="protein sequence ID" value="OCL09782.1"/>
    <property type="molecule type" value="Genomic_DNA"/>
</dbReference>
<accession>A0A8E2JUL7</accession>
<proteinExistence type="predicted"/>
<evidence type="ECO:0000256" key="1">
    <source>
        <dbReference type="SAM" id="Phobius"/>
    </source>
</evidence>